<feature type="compositionally biased region" description="Polar residues" evidence="1">
    <location>
        <begin position="97"/>
        <end position="110"/>
    </location>
</feature>
<protein>
    <submittedName>
        <fullName evidence="2">Uncharacterized protein</fullName>
    </submittedName>
</protein>
<sequence>METDAQETAPLPPGLPEPRGAARGKDKGAPRCVPAPRLRGAREARADLRSRPLGGAERGAGRGARGPPGGAWAAPSTRRSVEDSEFGDRAVSPPDFYQTSYSADGQSQPSCDYGGRGGPCSKQCAGCHYSQQDVMQPQ</sequence>
<dbReference type="AlphaFoldDB" id="A0AA40I424"/>
<comment type="caution">
    <text evidence="2">The sequence shown here is derived from an EMBL/GenBank/DDBJ whole genome shotgun (WGS) entry which is preliminary data.</text>
</comment>
<organism evidence="2 3">
    <name type="scientific">Cnephaeus nilssonii</name>
    <name type="common">Northern bat</name>
    <name type="synonym">Eptesicus nilssonii</name>
    <dbReference type="NCBI Taxonomy" id="3371016"/>
    <lineage>
        <taxon>Eukaryota</taxon>
        <taxon>Metazoa</taxon>
        <taxon>Chordata</taxon>
        <taxon>Craniata</taxon>
        <taxon>Vertebrata</taxon>
        <taxon>Euteleostomi</taxon>
        <taxon>Mammalia</taxon>
        <taxon>Eutheria</taxon>
        <taxon>Laurasiatheria</taxon>
        <taxon>Chiroptera</taxon>
        <taxon>Yangochiroptera</taxon>
        <taxon>Vespertilionidae</taxon>
        <taxon>Cnephaeus</taxon>
    </lineage>
</organism>
<feature type="compositionally biased region" description="Basic and acidic residues" evidence="1">
    <location>
        <begin position="79"/>
        <end position="88"/>
    </location>
</feature>
<accession>A0AA40I424</accession>
<feature type="region of interest" description="Disordered" evidence="1">
    <location>
        <begin position="1"/>
        <end position="116"/>
    </location>
</feature>
<reference evidence="2" key="1">
    <citation type="submission" date="2023-06" db="EMBL/GenBank/DDBJ databases">
        <title>Reference genome for the Northern bat (Eptesicus nilssonii), a most northern bat species.</title>
        <authorList>
            <person name="Laine V.N."/>
            <person name="Pulliainen A.T."/>
            <person name="Lilley T.M."/>
        </authorList>
    </citation>
    <scope>NUCLEOTIDE SEQUENCE</scope>
    <source>
        <strain evidence="2">BLF_Eptnil</strain>
        <tissue evidence="2">Kidney</tissue>
    </source>
</reference>
<dbReference type="Proteomes" id="UP001177744">
    <property type="component" value="Unassembled WGS sequence"/>
</dbReference>
<dbReference type="EMBL" id="JAULJE010000006">
    <property type="protein sequence ID" value="KAK1342162.1"/>
    <property type="molecule type" value="Genomic_DNA"/>
</dbReference>
<feature type="compositionally biased region" description="Gly residues" evidence="1">
    <location>
        <begin position="56"/>
        <end position="69"/>
    </location>
</feature>
<gene>
    <name evidence="2" type="ORF">QTO34_016919</name>
</gene>
<evidence type="ECO:0000313" key="2">
    <source>
        <dbReference type="EMBL" id="KAK1342162.1"/>
    </source>
</evidence>
<keyword evidence="3" id="KW-1185">Reference proteome</keyword>
<proteinExistence type="predicted"/>
<name>A0AA40I424_CNENI</name>
<evidence type="ECO:0000256" key="1">
    <source>
        <dbReference type="SAM" id="MobiDB-lite"/>
    </source>
</evidence>
<feature type="compositionally biased region" description="Basic and acidic residues" evidence="1">
    <location>
        <begin position="40"/>
        <end position="50"/>
    </location>
</feature>
<evidence type="ECO:0000313" key="3">
    <source>
        <dbReference type="Proteomes" id="UP001177744"/>
    </source>
</evidence>